<comment type="caution">
    <text evidence="1">The sequence shown here is derived from an EMBL/GenBank/DDBJ whole genome shotgun (WGS) entry which is preliminary data.</text>
</comment>
<sequence length="435" mass="47532">MDLFNLIRASNPTKVKTGTRPHVAYEVSLLTVTASRVIEMEDPAMATDSFGVPSTIERSPLDFANENLSQQSTGGNRTEDEGLAEENVAIGPCVIKECHKRGNDGVDMNAPPKVLRRDLAEFQPTQSTIGGKSLAAMEIGMGSTCPAPTSQDIPVDEIQNRSIPHLPPWSGHPKVFISRSEQVSTLQAQVTEEEKLKAAFEEFKQYEDNWVEERCAEIDACLDTLSIDFDEELYPHMLTAIAGRRWVIGHGLRLAVMKCGKSTKLRHVFADVVSAGIAKGFKVSHGGSVGEFEGWLIDVIMASLHLESYTGDDAPQWIRKIHHSCSQLMIPVITKVRDPNDPWACKEEILLVDAIATNISHAEKKKKCRVVCRTHGVGSAHYARSDGVSVSVSTVGLKGLTILLTDAATQMEASEDGASPRLLRSSSLPAMYNLD</sequence>
<evidence type="ECO:0000313" key="1">
    <source>
        <dbReference type="EMBL" id="GEU46391.1"/>
    </source>
</evidence>
<dbReference type="AlphaFoldDB" id="A0A6L2KAB7"/>
<accession>A0A6L2KAB7</accession>
<protein>
    <submittedName>
        <fullName evidence="1">Uncharacterized protein</fullName>
    </submittedName>
</protein>
<proteinExistence type="predicted"/>
<organism evidence="1">
    <name type="scientific">Tanacetum cinerariifolium</name>
    <name type="common">Dalmatian daisy</name>
    <name type="synonym">Chrysanthemum cinerariifolium</name>
    <dbReference type="NCBI Taxonomy" id="118510"/>
    <lineage>
        <taxon>Eukaryota</taxon>
        <taxon>Viridiplantae</taxon>
        <taxon>Streptophyta</taxon>
        <taxon>Embryophyta</taxon>
        <taxon>Tracheophyta</taxon>
        <taxon>Spermatophyta</taxon>
        <taxon>Magnoliopsida</taxon>
        <taxon>eudicotyledons</taxon>
        <taxon>Gunneridae</taxon>
        <taxon>Pentapetalae</taxon>
        <taxon>asterids</taxon>
        <taxon>campanulids</taxon>
        <taxon>Asterales</taxon>
        <taxon>Asteraceae</taxon>
        <taxon>Asteroideae</taxon>
        <taxon>Anthemideae</taxon>
        <taxon>Anthemidinae</taxon>
        <taxon>Tanacetum</taxon>
    </lineage>
</organism>
<name>A0A6L2KAB7_TANCI</name>
<dbReference type="EMBL" id="BKCJ010002118">
    <property type="protein sequence ID" value="GEU46391.1"/>
    <property type="molecule type" value="Genomic_DNA"/>
</dbReference>
<gene>
    <name evidence="1" type="ORF">Tci_018369</name>
</gene>
<reference evidence="1" key="1">
    <citation type="journal article" date="2019" name="Sci. Rep.">
        <title>Draft genome of Tanacetum cinerariifolium, the natural source of mosquito coil.</title>
        <authorList>
            <person name="Yamashiro T."/>
            <person name="Shiraishi A."/>
            <person name="Satake H."/>
            <person name="Nakayama K."/>
        </authorList>
    </citation>
    <scope>NUCLEOTIDE SEQUENCE</scope>
</reference>